<dbReference type="AlphaFoldDB" id="Q2SJ86"/>
<evidence type="ECO:0000259" key="4">
    <source>
        <dbReference type="PROSITE" id="PS50956"/>
    </source>
</evidence>
<evidence type="ECO:0000313" key="6">
    <source>
        <dbReference type="Proteomes" id="UP000000238"/>
    </source>
</evidence>
<dbReference type="PANTHER" id="PTHR30154:SF34">
    <property type="entry name" value="TRANSCRIPTIONAL REGULATOR AZLB"/>
    <property type="match status" value="1"/>
</dbReference>
<keyword evidence="6" id="KW-1185">Reference proteome</keyword>
<proteinExistence type="predicted"/>
<dbReference type="PROSITE" id="PS50956">
    <property type="entry name" value="HTH_ASNC_2"/>
    <property type="match status" value="1"/>
</dbReference>
<dbReference type="InterPro" id="IPR011991">
    <property type="entry name" value="ArsR-like_HTH"/>
</dbReference>
<dbReference type="InterPro" id="IPR011008">
    <property type="entry name" value="Dimeric_a/b-barrel"/>
</dbReference>
<dbReference type="SMART" id="SM00344">
    <property type="entry name" value="HTH_ASNC"/>
    <property type="match status" value="1"/>
</dbReference>
<dbReference type="InterPro" id="IPR036388">
    <property type="entry name" value="WH-like_DNA-bd_sf"/>
</dbReference>
<dbReference type="eggNOG" id="COG1522">
    <property type="taxonomic scope" value="Bacteria"/>
</dbReference>
<dbReference type="GO" id="GO:0043565">
    <property type="term" value="F:sequence-specific DNA binding"/>
    <property type="evidence" value="ECO:0007669"/>
    <property type="project" value="InterPro"/>
</dbReference>
<evidence type="ECO:0000256" key="2">
    <source>
        <dbReference type="ARBA" id="ARBA00023125"/>
    </source>
</evidence>
<keyword evidence="1" id="KW-0805">Transcription regulation</keyword>
<dbReference type="Gene3D" id="3.30.70.920">
    <property type="match status" value="1"/>
</dbReference>
<dbReference type="GO" id="GO:0005829">
    <property type="term" value="C:cytosol"/>
    <property type="evidence" value="ECO:0007669"/>
    <property type="project" value="TreeGrafter"/>
</dbReference>
<dbReference type="Gene3D" id="1.10.10.10">
    <property type="entry name" value="Winged helix-like DNA-binding domain superfamily/Winged helix DNA-binding domain"/>
    <property type="match status" value="1"/>
</dbReference>
<dbReference type="PRINTS" id="PR00033">
    <property type="entry name" value="HTHASNC"/>
</dbReference>
<dbReference type="OrthoDB" id="8590699at2"/>
<accession>Q2SJ86</accession>
<dbReference type="PANTHER" id="PTHR30154">
    <property type="entry name" value="LEUCINE-RESPONSIVE REGULATORY PROTEIN"/>
    <property type="match status" value="1"/>
</dbReference>
<dbReference type="PROSITE" id="PS00519">
    <property type="entry name" value="HTH_ASNC_1"/>
    <property type="match status" value="1"/>
</dbReference>
<dbReference type="SUPFAM" id="SSF54909">
    <property type="entry name" value="Dimeric alpha+beta barrel"/>
    <property type="match status" value="1"/>
</dbReference>
<dbReference type="Pfam" id="PF13412">
    <property type="entry name" value="HTH_24"/>
    <property type="match status" value="1"/>
</dbReference>
<dbReference type="SUPFAM" id="SSF46785">
    <property type="entry name" value="Winged helix' DNA-binding domain"/>
    <property type="match status" value="1"/>
</dbReference>
<dbReference type="InterPro" id="IPR036390">
    <property type="entry name" value="WH_DNA-bd_sf"/>
</dbReference>
<dbReference type="EMBL" id="CP000155">
    <property type="protein sequence ID" value="ABC29288.1"/>
    <property type="molecule type" value="Genomic_DNA"/>
</dbReference>
<keyword evidence="2" id="KW-0238">DNA-binding</keyword>
<dbReference type="CDD" id="cd00090">
    <property type="entry name" value="HTH_ARSR"/>
    <property type="match status" value="1"/>
</dbReference>
<reference evidence="5 6" key="1">
    <citation type="journal article" date="2005" name="Nucleic Acids Res.">
        <title>Genomic blueprint of Hahella chejuensis, a marine microbe producing an algicidal agent.</title>
        <authorList>
            <person name="Jeong H."/>
            <person name="Yim J.H."/>
            <person name="Lee C."/>
            <person name="Choi S.-H."/>
            <person name="Park Y.K."/>
            <person name="Yoon S.H."/>
            <person name="Hur C.-G."/>
            <person name="Kang H.-Y."/>
            <person name="Kim D."/>
            <person name="Lee H.H."/>
            <person name="Park K.H."/>
            <person name="Park S.-H."/>
            <person name="Park H.-S."/>
            <person name="Lee H.K."/>
            <person name="Oh T.K."/>
            <person name="Kim J.F."/>
        </authorList>
    </citation>
    <scope>NUCLEOTIDE SEQUENCE [LARGE SCALE GENOMIC DNA]</scope>
    <source>
        <strain evidence="5 6">KCTC 2396</strain>
    </source>
</reference>
<dbReference type="InterPro" id="IPR019885">
    <property type="entry name" value="Tscrpt_reg_HTH_AsnC-type_CS"/>
</dbReference>
<dbReference type="Proteomes" id="UP000000238">
    <property type="component" value="Chromosome"/>
</dbReference>
<evidence type="ECO:0000313" key="5">
    <source>
        <dbReference type="EMBL" id="ABC29288.1"/>
    </source>
</evidence>
<feature type="domain" description="HTH asnC-type" evidence="4">
    <location>
        <begin position="4"/>
        <end position="65"/>
    </location>
</feature>
<dbReference type="HOGENOM" id="CLU_091233_0_1_6"/>
<name>Q2SJ86_HAHCH</name>
<dbReference type="InterPro" id="IPR019888">
    <property type="entry name" value="Tscrpt_reg_AsnC-like"/>
</dbReference>
<protein>
    <submittedName>
        <fullName evidence="5">Transcriptional regulator</fullName>
    </submittedName>
</protein>
<dbReference type="RefSeq" id="WP_011396357.1">
    <property type="nucleotide sequence ID" value="NC_007645.1"/>
</dbReference>
<dbReference type="Pfam" id="PF01037">
    <property type="entry name" value="AsnC_trans_reg"/>
    <property type="match status" value="1"/>
</dbReference>
<dbReference type="STRING" id="349521.HCH_02485"/>
<gene>
    <name evidence="5" type="ordered locus">HCH_02485</name>
</gene>
<dbReference type="GO" id="GO:0006355">
    <property type="term" value="P:regulation of DNA-templated transcription"/>
    <property type="evidence" value="ECO:0007669"/>
    <property type="project" value="UniProtKB-ARBA"/>
</dbReference>
<sequence length="153" mass="17405">MNALDSFDVALLKALQEDCQQTSQQLAEKIGLSPTAIQRRIKRLREQGIIHKEVAILNSQLLGNRMTVIIQVILEKGGPRIVDAFKRRIIKFPEVQQCYYVAGEFDFVLIVNVANITEYDLLTRKLFPDDMKISKFYTIIAIEAVKADLSLPL</sequence>
<keyword evidence="3" id="KW-0804">Transcription</keyword>
<dbReference type="InterPro" id="IPR019887">
    <property type="entry name" value="Tscrpt_reg_AsnC/Lrp_C"/>
</dbReference>
<dbReference type="InterPro" id="IPR000485">
    <property type="entry name" value="AsnC-type_HTH_dom"/>
</dbReference>
<dbReference type="GO" id="GO:0043200">
    <property type="term" value="P:response to amino acid"/>
    <property type="evidence" value="ECO:0007669"/>
    <property type="project" value="TreeGrafter"/>
</dbReference>
<organism evidence="5 6">
    <name type="scientific">Hahella chejuensis (strain KCTC 2396)</name>
    <dbReference type="NCBI Taxonomy" id="349521"/>
    <lineage>
        <taxon>Bacteria</taxon>
        <taxon>Pseudomonadati</taxon>
        <taxon>Pseudomonadota</taxon>
        <taxon>Gammaproteobacteria</taxon>
        <taxon>Oceanospirillales</taxon>
        <taxon>Hahellaceae</taxon>
        <taxon>Hahella</taxon>
    </lineage>
</organism>
<evidence type="ECO:0000256" key="3">
    <source>
        <dbReference type="ARBA" id="ARBA00023163"/>
    </source>
</evidence>
<evidence type="ECO:0000256" key="1">
    <source>
        <dbReference type="ARBA" id="ARBA00023015"/>
    </source>
</evidence>
<dbReference type="KEGG" id="hch:HCH_02485"/>